<gene>
    <name evidence="2" type="ORF">IAD04_04775</name>
</gene>
<sequence length="205" mass="21664">MKKLKLFLIPALVLSLGLVACNENQDDTGSNGGSSGSGTLVEVAHYDLSGISGSYDDSLPDRGIDLKGDITSLFVNQTSGSSLSLTSVTASDTGVEKAQVSQGHKVPGVKLNGKNNGSITLAFAASTSIDKIELGLYSWSRNGGDEEDFNLSLNDGEATLYTGSTEMIVLELEVEDLNSIKFSSPLNGLTNSRPIFSYIKLFETK</sequence>
<dbReference type="AlphaFoldDB" id="A0A9D1KBS1"/>
<protein>
    <recommendedName>
        <fullName evidence="4">Lipoprotein</fullName>
    </recommendedName>
</protein>
<evidence type="ECO:0000313" key="3">
    <source>
        <dbReference type="Proteomes" id="UP000886893"/>
    </source>
</evidence>
<proteinExistence type="predicted"/>
<accession>A0A9D1KBS1</accession>
<evidence type="ECO:0008006" key="4">
    <source>
        <dbReference type="Google" id="ProtNLM"/>
    </source>
</evidence>
<organism evidence="2 3">
    <name type="scientific">Candidatus Caccosoma faecigallinarum</name>
    <dbReference type="NCBI Taxonomy" id="2840720"/>
    <lineage>
        <taxon>Bacteria</taxon>
        <taxon>Bacillati</taxon>
        <taxon>Bacillota</taxon>
        <taxon>Bacillota incertae sedis</taxon>
        <taxon>Candidatus Caccosoma</taxon>
    </lineage>
</organism>
<comment type="caution">
    <text evidence="2">The sequence shown here is derived from an EMBL/GenBank/DDBJ whole genome shotgun (WGS) entry which is preliminary data.</text>
</comment>
<dbReference type="Proteomes" id="UP000886893">
    <property type="component" value="Unassembled WGS sequence"/>
</dbReference>
<name>A0A9D1KBS1_9FIRM</name>
<dbReference type="PROSITE" id="PS51257">
    <property type="entry name" value="PROKAR_LIPOPROTEIN"/>
    <property type="match status" value="1"/>
</dbReference>
<feature type="signal peptide" evidence="1">
    <location>
        <begin position="1"/>
        <end position="20"/>
    </location>
</feature>
<evidence type="ECO:0000313" key="2">
    <source>
        <dbReference type="EMBL" id="HIT17666.1"/>
    </source>
</evidence>
<reference evidence="2" key="1">
    <citation type="submission" date="2020-10" db="EMBL/GenBank/DDBJ databases">
        <authorList>
            <person name="Gilroy R."/>
        </authorList>
    </citation>
    <scope>NUCLEOTIDE SEQUENCE</scope>
    <source>
        <strain evidence="2">14508</strain>
    </source>
</reference>
<feature type="chain" id="PRO_5039482097" description="Lipoprotein" evidence="1">
    <location>
        <begin position="21"/>
        <end position="205"/>
    </location>
</feature>
<dbReference type="EMBL" id="DVKI01000148">
    <property type="protein sequence ID" value="HIT17666.1"/>
    <property type="molecule type" value="Genomic_DNA"/>
</dbReference>
<evidence type="ECO:0000256" key="1">
    <source>
        <dbReference type="SAM" id="SignalP"/>
    </source>
</evidence>
<keyword evidence="1" id="KW-0732">Signal</keyword>
<reference evidence="2" key="2">
    <citation type="journal article" date="2021" name="PeerJ">
        <title>Extensive microbial diversity within the chicken gut microbiome revealed by metagenomics and culture.</title>
        <authorList>
            <person name="Gilroy R."/>
            <person name="Ravi A."/>
            <person name="Getino M."/>
            <person name="Pursley I."/>
            <person name="Horton D.L."/>
            <person name="Alikhan N.F."/>
            <person name="Baker D."/>
            <person name="Gharbi K."/>
            <person name="Hall N."/>
            <person name="Watson M."/>
            <person name="Adriaenssens E.M."/>
            <person name="Foster-Nyarko E."/>
            <person name="Jarju S."/>
            <person name="Secka A."/>
            <person name="Antonio M."/>
            <person name="Oren A."/>
            <person name="Chaudhuri R.R."/>
            <person name="La Ragione R."/>
            <person name="Hildebrand F."/>
            <person name="Pallen M.J."/>
        </authorList>
    </citation>
    <scope>NUCLEOTIDE SEQUENCE</scope>
    <source>
        <strain evidence="2">14508</strain>
    </source>
</reference>